<organism evidence="2 3">
    <name type="scientific">Thermoflavimicrobium dichotomicum</name>
    <dbReference type="NCBI Taxonomy" id="46223"/>
    <lineage>
        <taxon>Bacteria</taxon>
        <taxon>Bacillati</taxon>
        <taxon>Bacillota</taxon>
        <taxon>Bacilli</taxon>
        <taxon>Bacillales</taxon>
        <taxon>Thermoactinomycetaceae</taxon>
        <taxon>Thermoflavimicrobium</taxon>
    </lineage>
</organism>
<keyword evidence="1" id="KW-0812">Transmembrane</keyword>
<evidence type="ECO:0008006" key="4">
    <source>
        <dbReference type="Google" id="ProtNLM"/>
    </source>
</evidence>
<dbReference type="RefSeq" id="WP_093231178.1">
    <property type="nucleotide sequence ID" value="NZ_FORR01000018.1"/>
</dbReference>
<accession>A0A1I3TJ40</accession>
<sequence length="68" mass="7726">MSDVWGVIFIIAGFILVIYNFTVVYRKEGVKETWKKIFFLFLETASYGGVGGLGMLLILLGVIFVFVW</sequence>
<proteinExistence type="predicted"/>
<gene>
    <name evidence="2" type="ORF">SAMN05421852_11831</name>
</gene>
<dbReference type="Proteomes" id="UP000199545">
    <property type="component" value="Unassembled WGS sequence"/>
</dbReference>
<keyword evidence="1" id="KW-1133">Transmembrane helix</keyword>
<dbReference type="EMBL" id="FORR01000018">
    <property type="protein sequence ID" value="SFJ71254.1"/>
    <property type="molecule type" value="Genomic_DNA"/>
</dbReference>
<evidence type="ECO:0000256" key="1">
    <source>
        <dbReference type="SAM" id="Phobius"/>
    </source>
</evidence>
<dbReference type="AlphaFoldDB" id="A0A1I3TJ40"/>
<dbReference type="OrthoDB" id="9979782at2"/>
<keyword evidence="1" id="KW-0472">Membrane</keyword>
<feature type="transmembrane region" description="Helical" evidence="1">
    <location>
        <begin position="6"/>
        <end position="25"/>
    </location>
</feature>
<name>A0A1I3TJ40_9BACL</name>
<keyword evidence="3" id="KW-1185">Reference proteome</keyword>
<evidence type="ECO:0000313" key="3">
    <source>
        <dbReference type="Proteomes" id="UP000199545"/>
    </source>
</evidence>
<reference evidence="2 3" key="1">
    <citation type="submission" date="2016-10" db="EMBL/GenBank/DDBJ databases">
        <authorList>
            <person name="de Groot N.N."/>
        </authorList>
    </citation>
    <scope>NUCLEOTIDE SEQUENCE [LARGE SCALE GENOMIC DNA]</scope>
    <source>
        <strain evidence="2 3">DSM 44778</strain>
    </source>
</reference>
<feature type="transmembrane region" description="Helical" evidence="1">
    <location>
        <begin position="37"/>
        <end position="67"/>
    </location>
</feature>
<protein>
    <recommendedName>
        <fullName evidence="4">Immunity protein 17</fullName>
    </recommendedName>
</protein>
<evidence type="ECO:0000313" key="2">
    <source>
        <dbReference type="EMBL" id="SFJ71254.1"/>
    </source>
</evidence>